<dbReference type="SUPFAM" id="SSF52058">
    <property type="entry name" value="L domain-like"/>
    <property type="match status" value="1"/>
</dbReference>
<dbReference type="RefSeq" id="XP_019635219.1">
    <property type="nucleotide sequence ID" value="XM_019779660.1"/>
</dbReference>
<dbReference type="GeneID" id="109478203"/>
<dbReference type="Pfam" id="PF13855">
    <property type="entry name" value="LRR_8"/>
    <property type="match status" value="1"/>
</dbReference>
<evidence type="ECO:0000256" key="2">
    <source>
        <dbReference type="ARBA" id="ARBA00022737"/>
    </source>
</evidence>
<feature type="signal peptide" evidence="5">
    <location>
        <begin position="1"/>
        <end position="18"/>
    </location>
</feature>
<feature type="transmembrane region" description="Helical" evidence="4">
    <location>
        <begin position="384"/>
        <end position="408"/>
    </location>
</feature>
<dbReference type="OrthoDB" id="10497776at2759"/>
<keyword evidence="4" id="KW-1133">Transmembrane helix</keyword>
<evidence type="ECO:0000256" key="3">
    <source>
        <dbReference type="SAM" id="MobiDB-lite"/>
    </source>
</evidence>
<dbReference type="InterPro" id="IPR003591">
    <property type="entry name" value="Leu-rich_rpt_typical-subtyp"/>
</dbReference>
<keyword evidence="6" id="KW-1185">Reference proteome</keyword>
<name>A0A6P4ZMH5_BRABE</name>
<gene>
    <name evidence="7" type="primary">LOC109478203</name>
</gene>
<dbReference type="SMART" id="SM00369">
    <property type="entry name" value="LRR_TYP"/>
    <property type="match status" value="3"/>
</dbReference>
<accession>A0A6P4ZMH5</accession>
<feature type="chain" id="PRO_5028191079" evidence="5">
    <location>
        <begin position="19"/>
        <end position="737"/>
    </location>
</feature>
<evidence type="ECO:0000313" key="7">
    <source>
        <dbReference type="RefSeq" id="XP_019635219.1"/>
    </source>
</evidence>
<dbReference type="InterPro" id="IPR032675">
    <property type="entry name" value="LRR_dom_sf"/>
</dbReference>
<keyword evidence="4" id="KW-0812">Transmembrane</keyword>
<dbReference type="PANTHER" id="PTHR24366:SF96">
    <property type="entry name" value="LEUCINE RICH REPEAT CONTAINING 53"/>
    <property type="match status" value="1"/>
</dbReference>
<evidence type="ECO:0000256" key="5">
    <source>
        <dbReference type="SAM" id="SignalP"/>
    </source>
</evidence>
<keyword evidence="5" id="KW-0732">Signal</keyword>
<dbReference type="Proteomes" id="UP000515135">
    <property type="component" value="Unplaced"/>
</dbReference>
<organism evidence="6 7">
    <name type="scientific">Branchiostoma belcheri</name>
    <name type="common">Amphioxus</name>
    <dbReference type="NCBI Taxonomy" id="7741"/>
    <lineage>
        <taxon>Eukaryota</taxon>
        <taxon>Metazoa</taxon>
        <taxon>Chordata</taxon>
        <taxon>Cephalochordata</taxon>
        <taxon>Leptocardii</taxon>
        <taxon>Amphioxiformes</taxon>
        <taxon>Branchiostomatidae</taxon>
        <taxon>Branchiostoma</taxon>
    </lineage>
</organism>
<dbReference type="PANTHER" id="PTHR24366">
    <property type="entry name" value="IG(IMMUNOGLOBULIN) AND LRR(LEUCINE RICH REPEAT) DOMAINS"/>
    <property type="match status" value="1"/>
</dbReference>
<proteinExistence type="predicted"/>
<feature type="compositionally biased region" description="Polar residues" evidence="3">
    <location>
        <begin position="530"/>
        <end position="539"/>
    </location>
</feature>
<keyword evidence="1" id="KW-0433">Leucine-rich repeat</keyword>
<dbReference type="AlphaFoldDB" id="A0A6P4ZMH5"/>
<keyword evidence="2" id="KW-0677">Repeat</keyword>
<dbReference type="InterPro" id="IPR001611">
    <property type="entry name" value="Leu-rich_rpt"/>
</dbReference>
<dbReference type="Gene3D" id="3.80.10.10">
    <property type="entry name" value="Ribonuclease Inhibitor"/>
    <property type="match status" value="1"/>
</dbReference>
<feature type="region of interest" description="Disordered" evidence="3">
    <location>
        <begin position="519"/>
        <end position="579"/>
    </location>
</feature>
<reference evidence="7" key="1">
    <citation type="submission" date="2025-08" db="UniProtKB">
        <authorList>
            <consortium name="RefSeq"/>
        </authorList>
    </citation>
    <scope>IDENTIFICATION</scope>
    <source>
        <tissue evidence="7">Gonad</tissue>
    </source>
</reference>
<keyword evidence="4" id="KW-0472">Membrane</keyword>
<evidence type="ECO:0000256" key="4">
    <source>
        <dbReference type="SAM" id="Phobius"/>
    </source>
</evidence>
<protein>
    <submittedName>
        <fullName evidence="7">Uncharacterized protein LOC109478203</fullName>
    </submittedName>
</protein>
<feature type="compositionally biased region" description="Acidic residues" evidence="3">
    <location>
        <begin position="540"/>
        <end position="549"/>
    </location>
</feature>
<evidence type="ECO:0000313" key="6">
    <source>
        <dbReference type="Proteomes" id="UP000515135"/>
    </source>
</evidence>
<evidence type="ECO:0000256" key="1">
    <source>
        <dbReference type="ARBA" id="ARBA00022614"/>
    </source>
</evidence>
<sequence length="737" mass="81579">MGSLTSFFLFTLITITIGKTVDYTGRNLLRVPIDNIKDAHVVKLSDNKITDLGSFNSSPLIRYLYADNNKVNNISRQTFQGLDELLYLNLATNYISTLREFTFSALSVLLDLYLVNNYIATISDSAFEGLANLEYLDLSGNLLPVFPTQAIKLIPSNQLLLVMLRVNKIRQIPADIKTIHPLTSYDLQGNPLRCSAELLASRGNTSNPGYDLGVSYYSIITRHNRSFVEKTTFIKKPFKYFGVRPHMLHVFENNGITIDLPFTRSFLYKYYWDTPTGRYRLSPGGTGKSSIERFAVRNSGLYTCVAHRGHIKMMYDVLLCMDLRRKEEEQHQTKMPAIENLNDNSTDTCTFFTNQSCCGSKDNHKFCVESNITLQTNNESGHNALLVIVPVNLAVIFIAFLLLAIYCWRKYRAKSRPQVPHVVTATWHVGQQAAAVSISAPVVPGSVGRSEEVGSNRNHQCLRGSLLQESPSTAGTIELSLDSPAVVHTTHVQIHRHLDDGASEHSEDDHLYEDADGHLNASAAQPPLPVQSNDNNATDNCEDDDLYEDVDGRPYASAAPPPVPDDALLEPSPIFNPGQQATRALNLPQEMSVQPTECIENIVAGGEVGPRGIAAANRLYQQGTHLNHRSGSGQHELTTSAAYGCVEGASQTETTCSLSRSSLYSQSHNVSHRTYPGQYNLTATYNCEEGANQTETSSVLSRSSLYGQRSGHRTLARDITRTDDHTAEAVNALYESM</sequence>
<dbReference type="KEGG" id="bbel:109478203"/>